<name>A0ABQ6VGG9_9CORY</name>
<dbReference type="PANTHER" id="PTHR34580">
    <property type="match status" value="1"/>
</dbReference>
<feature type="domain" description="WYL" evidence="1">
    <location>
        <begin position="171"/>
        <end position="238"/>
    </location>
</feature>
<organism evidence="2 3">
    <name type="scientific">Corynebacterium zhongnanshanii</name>
    <dbReference type="NCBI Taxonomy" id="2768834"/>
    <lineage>
        <taxon>Bacteria</taxon>
        <taxon>Bacillati</taxon>
        <taxon>Actinomycetota</taxon>
        <taxon>Actinomycetes</taxon>
        <taxon>Mycobacteriales</taxon>
        <taxon>Corynebacteriaceae</taxon>
        <taxon>Corynebacterium</taxon>
    </lineage>
</organism>
<accession>A0ABQ6VGG9</accession>
<evidence type="ECO:0000259" key="1">
    <source>
        <dbReference type="Pfam" id="PF13280"/>
    </source>
</evidence>
<gene>
    <name evidence="2" type="ORF">F8377_05275</name>
</gene>
<keyword evidence="3" id="KW-1185">Reference proteome</keyword>
<dbReference type="EMBL" id="WBZJ01000001">
    <property type="protein sequence ID" value="KAB3523522.1"/>
    <property type="molecule type" value="Genomic_DNA"/>
</dbReference>
<evidence type="ECO:0000313" key="2">
    <source>
        <dbReference type="EMBL" id="KAB3523522.1"/>
    </source>
</evidence>
<dbReference type="PANTHER" id="PTHR34580:SF3">
    <property type="entry name" value="PROTEIN PAFB"/>
    <property type="match status" value="1"/>
</dbReference>
<dbReference type="PROSITE" id="PS52050">
    <property type="entry name" value="WYL"/>
    <property type="match status" value="1"/>
</dbReference>
<dbReference type="Pfam" id="PF13280">
    <property type="entry name" value="WYL"/>
    <property type="match status" value="1"/>
</dbReference>
<sequence length="335" mass="36649">MNANQPVAVTWEEGAERLFNLVIALINYGPRSVTWILENVDGYKRPAREVNRHTQEQMLRRDRATLARAGVHITTTLTEVEDDSFAVSGRSSRKESVWSISREDFELPDIEFTDAEAEVISAAGLWAHSKNMSTAAQSAYAKLSALGISRTDSSMVLSNVPDMTTLDADSLDAMFRGLDEHKVIEFYYYPSLVEEPVERHLEPWAFGAIGGKMYLTGFDVDRGAQRTFRLSRIDSIEVTDTPGQQEVPGGTPMELIEQGLARTGQRVTVTVEFPGPGAQELKAMCNADGTIGPIDRDTIVRTAASYAPDAVVTAPPDVVADVVALLTRAAGKEQA</sequence>
<comment type="caution">
    <text evidence="2">The sequence shown here is derived from an EMBL/GenBank/DDBJ whole genome shotgun (WGS) entry which is preliminary data.</text>
</comment>
<dbReference type="InterPro" id="IPR051534">
    <property type="entry name" value="CBASS_pafABC_assoc_protein"/>
</dbReference>
<dbReference type="InterPro" id="IPR026881">
    <property type="entry name" value="WYL_dom"/>
</dbReference>
<evidence type="ECO:0000313" key="3">
    <source>
        <dbReference type="Proteomes" id="UP000436181"/>
    </source>
</evidence>
<reference evidence="2 3" key="1">
    <citation type="submission" date="2019-10" db="EMBL/GenBank/DDBJ databases">
        <title>Corynebacterium sp novel species isolated from the respiratory tract of Marmot.</title>
        <authorList>
            <person name="Zhang G."/>
        </authorList>
    </citation>
    <scope>NUCLEOTIDE SEQUENCE [LARGE SCALE GENOMIC DNA]</scope>
    <source>
        <strain evidence="2 3">336</strain>
    </source>
</reference>
<proteinExistence type="predicted"/>
<protein>
    <submittedName>
        <fullName evidence="2">WYL domain-containing protein</fullName>
    </submittedName>
</protein>
<dbReference type="Proteomes" id="UP000436181">
    <property type="component" value="Unassembled WGS sequence"/>
</dbReference>
<dbReference type="RefSeq" id="WP_151844181.1">
    <property type="nucleotide sequence ID" value="NZ_WBZJ01000001.1"/>
</dbReference>